<dbReference type="InterPro" id="IPR011009">
    <property type="entry name" value="Kinase-like_dom_sf"/>
</dbReference>
<sequence>MALTLSLPPLYPSGTTETYTLRNIDTNACSGQSDISFHGLKRLNGGARYRIDVHRGQLTLSSAKPPLDVVCKIGFGTIAKGRISHEASLYTGKLSHLQGECIPHCHGYFVGDTGEGPTACIILTYCGEPIQDMLMHLPPAFKTGLVNALVGIHDAGVKHLDLSRGNILDYHGGPMIIDFEDALEHECGRHVPIEEGAPGPSKTSEIGCRELYQFFMKLNIWTPAFIRYTGRSFPIKFAFDARTLAKMAPSHWSHEEALQEANRVIVEHVKTYYPEHYDKWRASFSAPIISYRSSINVDQSSTDRHHAGYTRFHLDIS</sequence>
<organism evidence="1 2">
    <name type="scientific">Hericium alpestre</name>
    <dbReference type="NCBI Taxonomy" id="135208"/>
    <lineage>
        <taxon>Eukaryota</taxon>
        <taxon>Fungi</taxon>
        <taxon>Dikarya</taxon>
        <taxon>Basidiomycota</taxon>
        <taxon>Agaricomycotina</taxon>
        <taxon>Agaricomycetes</taxon>
        <taxon>Russulales</taxon>
        <taxon>Hericiaceae</taxon>
        <taxon>Hericium</taxon>
    </lineage>
</organism>
<keyword evidence="2" id="KW-1185">Reference proteome</keyword>
<dbReference type="EMBL" id="SFCI01000420">
    <property type="protein sequence ID" value="TFY79909.1"/>
    <property type="molecule type" value="Genomic_DNA"/>
</dbReference>
<name>A0A4Z0A224_9AGAM</name>
<dbReference type="SUPFAM" id="SSF56112">
    <property type="entry name" value="Protein kinase-like (PK-like)"/>
    <property type="match status" value="1"/>
</dbReference>
<dbReference type="AlphaFoldDB" id="A0A4Z0A224"/>
<protein>
    <recommendedName>
        <fullName evidence="3">Protein kinase domain-containing protein</fullName>
    </recommendedName>
</protein>
<proteinExistence type="predicted"/>
<comment type="caution">
    <text evidence="1">The sequence shown here is derived from an EMBL/GenBank/DDBJ whole genome shotgun (WGS) entry which is preliminary data.</text>
</comment>
<reference evidence="1 2" key="1">
    <citation type="submission" date="2019-02" db="EMBL/GenBank/DDBJ databases">
        <title>Genome sequencing of the rare red list fungi Hericium alpestre (H. flagellum).</title>
        <authorList>
            <person name="Buettner E."/>
            <person name="Kellner H."/>
        </authorList>
    </citation>
    <scope>NUCLEOTIDE SEQUENCE [LARGE SCALE GENOMIC DNA]</scope>
    <source>
        <strain evidence="1 2">DSM 108284</strain>
    </source>
</reference>
<evidence type="ECO:0008006" key="3">
    <source>
        <dbReference type="Google" id="ProtNLM"/>
    </source>
</evidence>
<dbReference type="Gene3D" id="1.10.510.10">
    <property type="entry name" value="Transferase(Phosphotransferase) domain 1"/>
    <property type="match status" value="1"/>
</dbReference>
<dbReference type="STRING" id="135208.A0A4Z0A224"/>
<gene>
    <name evidence="1" type="ORF">EWM64_g4106</name>
</gene>
<evidence type="ECO:0000313" key="1">
    <source>
        <dbReference type="EMBL" id="TFY79909.1"/>
    </source>
</evidence>
<accession>A0A4Z0A224</accession>
<dbReference type="OrthoDB" id="3271031at2759"/>
<evidence type="ECO:0000313" key="2">
    <source>
        <dbReference type="Proteomes" id="UP000298061"/>
    </source>
</evidence>
<dbReference type="Proteomes" id="UP000298061">
    <property type="component" value="Unassembled WGS sequence"/>
</dbReference>